<feature type="domain" description="ComEC/Rec2-related protein" evidence="7">
    <location>
        <begin position="185"/>
        <end position="443"/>
    </location>
</feature>
<protein>
    <recommendedName>
        <fullName evidence="7">ComEC/Rec2-related protein domain-containing protein</fullName>
    </recommendedName>
</protein>
<keyword evidence="4 6" id="KW-1133">Transmembrane helix</keyword>
<evidence type="ECO:0000313" key="8">
    <source>
        <dbReference type="EMBL" id="EHP47230.1"/>
    </source>
</evidence>
<evidence type="ECO:0000256" key="4">
    <source>
        <dbReference type="ARBA" id="ARBA00022989"/>
    </source>
</evidence>
<feature type="transmembrane region" description="Helical" evidence="6">
    <location>
        <begin position="365"/>
        <end position="390"/>
    </location>
</feature>
<feature type="transmembrane region" description="Helical" evidence="6">
    <location>
        <begin position="453"/>
        <end position="473"/>
    </location>
</feature>
<gene>
    <name evidence="8" type="ORF">HMPREF9449_01837</name>
</gene>
<dbReference type="NCBIfam" id="TIGR00360">
    <property type="entry name" value="ComEC_N-term"/>
    <property type="match status" value="1"/>
</dbReference>
<dbReference type="AlphaFoldDB" id="H1DHV1"/>
<evidence type="ECO:0000256" key="2">
    <source>
        <dbReference type="ARBA" id="ARBA00022475"/>
    </source>
</evidence>
<name>H1DHV1_9BACT</name>
<dbReference type="Pfam" id="PF03772">
    <property type="entry name" value="Competence"/>
    <property type="match status" value="1"/>
</dbReference>
<keyword evidence="2" id="KW-1003">Cell membrane</keyword>
<sequence length="628" mass="71449">MAGIGCGTYFYLPFSIFSTGLVSTFLISFFKSSKNFLSLLLYICIFLGGWTSANQDFLHPDIRGEHYMQCECGEVLGKGNYLLKASGQLFYLHYSDSTTFIPGDSLAFSCKIYPLRTFNTAGAFHYHHYLKQKNVHFRLIPYSPIKKSGHSHTLLTFFQRLRHKMLQKMNRLIPDPNNRALLEALCLGYKNELDATTKSLFSSTGTIHLLAVSGLHTGAIYVLLTFIFRILGIHKPISRLLLIPLLGAYACLTGLSPSVLRSAILLSFMLIGKAFHKNYTPLNSVAASAFLILIIQPGNLYSVSFQMSYAAYTGILIFFPLLNRFTRKLPKLFSRLCALIWLSIAAQLTTLPLCLYYFHTISLTSFLINIIAIPLTTLLLYTALILLLLPLTLGLKLIFLTDGLCTFLFLSLQHFTTINWQWENCYPTLLHLLLAYSTLFSFLGFIKKREKKTFYLAGLPLSLWLIYACSYNLQLHNKREIMLFHCYGKSCILLNYDGNYSFLKNDLDSSEWKVILPYIEKNRLSSFPVNEGLLTDNLTYFQNSLSSPHMQIRLIDARSSPDTLSGILLITGNVPPQQLLRNKNFPIQAIYLDASNSLFCIREWEKYCERRQIPLHKTTDTGCICIPL</sequence>
<organism evidence="8 9">
    <name type="scientific">Odoribacter laneus YIT 12061</name>
    <dbReference type="NCBI Taxonomy" id="742817"/>
    <lineage>
        <taxon>Bacteria</taxon>
        <taxon>Pseudomonadati</taxon>
        <taxon>Bacteroidota</taxon>
        <taxon>Bacteroidia</taxon>
        <taxon>Bacteroidales</taxon>
        <taxon>Odoribacteraceae</taxon>
        <taxon>Odoribacter</taxon>
    </lineage>
</organism>
<keyword evidence="3 6" id="KW-0812">Transmembrane</keyword>
<keyword evidence="5 6" id="KW-0472">Membrane</keyword>
<comment type="subcellular location">
    <subcellularLocation>
        <location evidence="1">Cell membrane</location>
        <topology evidence="1">Multi-pass membrane protein</topology>
    </subcellularLocation>
</comment>
<evidence type="ECO:0000256" key="3">
    <source>
        <dbReference type="ARBA" id="ARBA00022692"/>
    </source>
</evidence>
<dbReference type="HOGENOM" id="CLU_439304_0_0_10"/>
<feature type="transmembrane region" description="Helical" evidence="6">
    <location>
        <begin position="9"/>
        <end position="30"/>
    </location>
</feature>
<feature type="transmembrane region" description="Helical" evidence="6">
    <location>
        <begin position="207"/>
        <end position="231"/>
    </location>
</feature>
<keyword evidence="9" id="KW-1185">Reference proteome</keyword>
<feature type="transmembrane region" description="Helical" evidence="6">
    <location>
        <begin position="338"/>
        <end position="359"/>
    </location>
</feature>
<feature type="transmembrane region" description="Helical" evidence="6">
    <location>
        <begin position="36"/>
        <end position="53"/>
    </location>
</feature>
<dbReference type="PATRIC" id="fig|742817.3.peg.1955"/>
<comment type="caution">
    <text evidence="8">The sequence shown here is derived from an EMBL/GenBank/DDBJ whole genome shotgun (WGS) entry which is preliminary data.</text>
</comment>
<evidence type="ECO:0000256" key="6">
    <source>
        <dbReference type="SAM" id="Phobius"/>
    </source>
</evidence>
<dbReference type="PANTHER" id="PTHR30619:SF1">
    <property type="entry name" value="RECOMBINATION PROTEIN 2"/>
    <property type="match status" value="1"/>
</dbReference>
<evidence type="ECO:0000313" key="9">
    <source>
        <dbReference type="Proteomes" id="UP000004892"/>
    </source>
</evidence>
<evidence type="ECO:0000259" key="7">
    <source>
        <dbReference type="Pfam" id="PF03772"/>
    </source>
</evidence>
<dbReference type="GO" id="GO:0005886">
    <property type="term" value="C:plasma membrane"/>
    <property type="evidence" value="ECO:0007669"/>
    <property type="project" value="UniProtKB-SubCell"/>
</dbReference>
<reference evidence="8 9" key="1">
    <citation type="submission" date="2012-01" db="EMBL/GenBank/DDBJ databases">
        <title>The Genome Sequence of Odoribacter laneus YIT 12061.</title>
        <authorList>
            <consortium name="The Broad Institute Genome Sequencing Platform"/>
            <person name="Earl A."/>
            <person name="Ward D."/>
            <person name="Feldgarden M."/>
            <person name="Gevers D."/>
            <person name="Morotomi M."/>
            <person name="Young S.K."/>
            <person name="Zeng Q."/>
            <person name="Gargeya S."/>
            <person name="Fitzgerald M."/>
            <person name="Haas B."/>
            <person name="Abouelleil A."/>
            <person name="Alvarado L."/>
            <person name="Arachchi H.M."/>
            <person name="Berlin A."/>
            <person name="Chapman S.B."/>
            <person name="Gearin G."/>
            <person name="Goldberg J."/>
            <person name="Griggs A."/>
            <person name="Gujja S."/>
            <person name="Hansen M."/>
            <person name="Heiman D."/>
            <person name="Howarth C."/>
            <person name="Larimer J."/>
            <person name="Lui A."/>
            <person name="MacDonald P.J.P."/>
            <person name="McCowen C."/>
            <person name="Montmayeur A."/>
            <person name="Murphy C."/>
            <person name="Neiman D."/>
            <person name="Pearson M."/>
            <person name="Priest M."/>
            <person name="Roberts A."/>
            <person name="Saif S."/>
            <person name="Shea T."/>
            <person name="Sisk P."/>
            <person name="Stolte C."/>
            <person name="Sykes S."/>
            <person name="Wortman J."/>
            <person name="Nusbaum C."/>
            <person name="Birren B."/>
        </authorList>
    </citation>
    <scope>NUCLEOTIDE SEQUENCE [LARGE SCALE GENOMIC DNA]</scope>
    <source>
        <strain evidence="8 9">YIT 12061</strain>
    </source>
</reference>
<feature type="transmembrane region" description="Helical" evidence="6">
    <location>
        <begin position="309"/>
        <end position="326"/>
    </location>
</feature>
<evidence type="ECO:0000256" key="5">
    <source>
        <dbReference type="ARBA" id="ARBA00023136"/>
    </source>
</evidence>
<proteinExistence type="predicted"/>
<dbReference type="eggNOG" id="COG0658">
    <property type="taxonomic scope" value="Bacteria"/>
</dbReference>
<dbReference type="InterPro" id="IPR052159">
    <property type="entry name" value="Competence_DNA_uptake"/>
</dbReference>
<dbReference type="EMBL" id="ADMC01000023">
    <property type="protein sequence ID" value="EHP47230.1"/>
    <property type="molecule type" value="Genomic_DNA"/>
</dbReference>
<evidence type="ECO:0000256" key="1">
    <source>
        <dbReference type="ARBA" id="ARBA00004651"/>
    </source>
</evidence>
<feature type="transmembrane region" description="Helical" evidence="6">
    <location>
        <begin position="397"/>
        <end position="416"/>
    </location>
</feature>
<dbReference type="Proteomes" id="UP000004892">
    <property type="component" value="Unassembled WGS sequence"/>
</dbReference>
<dbReference type="STRING" id="742817.HMPREF9449_01837"/>
<feature type="transmembrane region" description="Helical" evidence="6">
    <location>
        <begin position="428"/>
        <end position="446"/>
    </location>
</feature>
<feature type="transmembrane region" description="Helical" evidence="6">
    <location>
        <begin position="243"/>
        <end position="270"/>
    </location>
</feature>
<dbReference type="InterPro" id="IPR004477">
    <property type="entry name" value="ComEC_N"/>
</dbReference>
<dbReference type="PANTHER" id="PTHR30619">
    <property type="entry name" value="DNA INTERNALIZATION/COMPETENCE PROTEIN COMEC/REC2"/>
    <property type="match status" value="1"/>
</dbReference>
<accession>H1DHV1</accession>